<proteinExistence type="inferred from homology"/>
<dbReference type="PANTHER" id="PTHR13774">
    <property type="entry name" value="PHENAZINE BIOSYNTHESIS PROTEIN"/>
    <property type="match status" value="1"/>
</dbReference>
<evidence type="ECO:0000256" key="1">
    <source>
        <dbReference type="ARBA" id="ARBA00008270"/>
    </source>
</evidence>
<dbReference type="Pfam" id="PF02567">
    <property type="entry name" value="PhzC-PhzF"/>
    <property type="match status" value="1"/>
</dbReference>
<comment type="similarity">
    <text evidence="1">Belongs to the PhzF family.</text>
</comment>
<dbReference type="InterPro" id="IPR003719">
    <property type="entry name" value="Phenazine_PhzF-like"/>
</dbReference>
<name>A0A9J6ZS32_9BACT</name>
<dbReference type="SUPFAM" id="SSF54506">
    <property type="entry name" value="Diaminopimelate epimerase-like"/>
    <property type="match status" value="1"/>
</dbReference>
<dbReference type="Proteomes" id="UP001056426">
    <property type="component" value="Chromosome"/>
</dbReference>
<organism evidence="3 4">
    <name type="scientific">Xiashengella succiniciproducens</name>
    <dbReference type="NCBI Taxonomy" id="2949635"/>
    <lineage>
        <taxon>Bacteria</taxon>
        <taxon>Pseudomonadati</taxon>
        <taxon>Bacteroidota</taxon>
        <taxon>Bacteroidia</taxon>
        <taxon>Marinilabiliales</taxon>
        <taxon>Marinilabiliaceae</taxon>
        <taxon>Xiashengella</taxon>
    </lineage>
</organism>
<evidence type="ECO:0000313" key="3">
    <source>
        <dbReference type="EMBL" id="URW80658.1"/>
    </source>
</evidence>
<dbReference type="GO" id="GO:0005737">
    <property type="term" value="C:cytoplasm"/>
    <property type="evidence" value="ECO:0007669"/>
    <property type="project" value="TreeGrafter"/>
</dbReference>
<evidence type="ECO:0000313" key="4">
    <source>
        <dbReference type="Proteomes" id="UP001056426"/>
    </source>
</evidence>
<keyword evidence="4" id="KW-1185">Reference proteome</keyword>
<dbReference type="KEGG" id="alkq:M9189_04745"/>
<dbReference type="EMBL" id="CP098400">
    <property type="protein sequence ID" value="URW80658.1"/>
    <property type="molecule type" value="Genomic_DNA"/>
</dbReference>
<dbReference type="AlphaFoldDB" id="A0A9J6ZS32"/>
<dbReference type="PANTHER" id="PTHR13774:SF17">
    <property type="entry name" value="PHENAZINE BIOSYNTHESIS-LIKE DOMAIN-CONTAINING PROTEIN"/>
    <property type="match status" value="1"/>
</dbReference>
<protein>
    <submittedName>
        <fullName evidence="3">PhzF family phenazine biosynthesis protein</fullName>
    </submittedName>
</protein>
<evidence type="ECO:0000256" key="2">
    <source>
        <dbReference type="ARBA" id="ARBA00023235"/>
    </source>
</evidence>
<dbReference type="Gene3D" id="3.10.310.10">
    <property type="entry name" value="Diaminopimelate Epimerase, Chain A, domain 1"/>
    <property type="match status" value="1"/>
</dbReference>
<reference evidence="3" key="1">
    <citation type="submission" date="2022-05" db="EMBL/GenBank/DDBJ databases">
        <authorList>
            <person name="Sun X."/>
        </authorList>
    </citation>
    <scope>NUCLEOTIDE SEQUENCE</scope>
    <source>
        <strain evidence="3">Ai-910</strain>
    </source>
</reference>
<reference evidence="3" key="2">
    <citation type="submission" date="2022-06" db="EMBL/GenBank/DDBJ databases">
        <title>Xiashengella guii gen. nov. sp. nov., a bacterium isolated form anaerobic digestion tank.</title>
        <authorList>
            <person name="Huang H."/>
        </authorList>
    </citation>
    <scope>NUCLEOTIDE SEQUENCE</scope>
    <source>
        <strain evidence="3">Ai-910</strain>
    </source>
</reference>
<dbReference type="RefSeq" id="WP_250725034.1">
    <property type="nucleotide sequence ID" value="NZ_CP098400.1"/>
</dbReference>
<accession>A0A9J6ZS32</accession>
<sequence>MPSPTAKIKGNPAAVCILDIWFTPTLEVDLCGHATLVAAYRLFELHRQASRN</sequence>
<dbReference type="GO" id="GO:0016853">
    <property type="term" value="F:isomerase activity"/>
    <property type="evidence" value="ECO:0007669"/>
    <property type="project" value="UniProtKB-KW"/>
</dbReference>
<gene>
    <name evidence="3" type="ORF">M9189_04745</name>
</gene>
<keyword evidence="2" id="KW-0413">Isomerase</keyword>